<evidence type="ECO:0000256" key="5">
    <source>
        <dbReference type="ARBA" id="ARBA00022786"/>
    </source>
</evidence>
<evidence type="ECO:0000256" key="6">
    <source>
        <dbReference type="PROSITE-ProRule" id="PRU00104"/>
    </source>
</evidence>
<keyword evidence="10" id="KW-1185">Reference proteome</keyword>
<dbReference type="Pfam" id="PF00632">
    <property type="entry name" value="HECT"/>
    <property type="match status" value="1"/>
</dbReference>
<evidence type="ECO:0000256" key="3">
    <source>
        <dbReference type="ARBA" id="ARBA00012485"/>
    </source>
</evidence>
<dbReference type="InterPro" id="IPR035983">
    <property type="entry name" value="Hect_E3_ubiquitin_ligase"/>
</dbReference>
<dbReference type="GO" id="GO:0061630">
    <property type="term" value="F:ubiquitin protein ligase activity"/>
    <property type="evidence" value="ECO:0007669"/>
    <property type="project" value="UniProtKB-EC"/>
</dbReference>
<dbReference type="AlphaFoldDB" id="A0AAN6WWQ0"/>
<dbReference type="Proteomes" id="UP001302126">
    <property type="component" value="Unassembled WGS sequence"/>
</dbReference>
<sequence>MFPNFTGRAGGKRKVDLSGQRNANPWAAASSTSSNSTVARAQAEREKRHQDKERLKAARRIQRVYRGYRVRRELRGSRRRVLDQLYQNEGTANRSAEALPLMLSVYQTSKSDDHQRLYRLCQDLLHDDFCAFDLIPKDQELFRLRWLARIVLKTLKQLPAHSMDAQATVFLETLCNIAQRRANAIEPALGEYYQVIGEYCRRWEPSCSLRQQLLGDLVAIPLRVIPQSAYPEFAYSFLTQRDITLFESNIALFFPHIDTDRLADSLGDGNPDGSRSAERKEDLLWLLAHLVALQRAKQQGSTQLRPPKALYSLVAALSTEIRAAYSTTEPRGSTEDEVVAQGLPPYVSNQLASLTDRVAISGLLERLALKNDDSDLDEASSLAGYVLTLVYCFPNLGDEIRMRLFLADLPSKSGRLPALKYLWSAINRLPFFQKITSSVDATLDILRQTSSVSATPGIASDSPWHQQWRTILLFLELFVFVLKLMDDNEFFEALRSSAVVDESSTRLRASGLGLNDLKRLSLFLKHLGFVLHYNAADILNEARSMNSVDVWSTPSTRTKKSPKSLKSANPIITAGIDMRSFRGLVTTAVKMLYERDSRLQFLPQDHWLMTSKFDMEGFMSAVVLEEQRQRELREQSDDETDADNDSEQETAMDVDYPGYRTAAGQRRSLYAQMESLKAQRKQVAREAHRAQVGPKLEILRNMPFVIPFDMRVRIFRKFVYLDKLQRRGGHVDADSWRASQIDEVADFFRGGLGAHSSRLSKHQAKIQRGKVFEGAMDAFWPLEEGLKEPIQITFQDEFGLTEAGIDGGGVTKEFLTSVTNEAFTTQSLFVTNSNNAYYPNPAALDQRKEVLRAAGVRENSEEWQVSMTDLLKQYEFLGRIIGKCMYEGILIDVVFTGFFLLKWATGLGSLDSSRANLNDLREQDESLYQGMLTLKNYKGDVEQDFSLDFTIEDQVSAPGEPGTRSVTRKLIPNGDKMSVTNENRLLYISKVAQHRLLVQPYAQTRAFLRGLGIIIDPSWLSMFNQNELQRLVGGDSAPVDVEDLRANTAYGGVYQIGDDGEEHPTIKLFWEVLHELDESEKKDVLKYVTSTPRAPLLGFAQLNPPFSIRDGGQDQDRLPSASTCVNLLKLPQYRTAKVLKEKLLYAVTSGAGFDLS</sequence>
<dbReference type="PANTHER" id="PTHR45700:SF2">
    <property type="entry name" value="UBIQUITIN-PROTEIN LIGASE E3C"/>
    <property type="match status" value="1"/>
</dbReference>
<gene>
    <name evidence="9" type="ORF">QBC35DRAFT_145670</name>
</gene>
<accession>A0AAN6WWQ0</accession>
<dbReference type="EMBL" id="MU864376">
    <property type="protein sequence ID" value="KAK4189371.1"/>
    <property type="molecule type" value="Genomic_DNA"/>
</dbReference>
<evidence type="ECO:0000313" key="9">
    <source>
        <dbReference type="EMBL" id="KAK4189371.1"/>
    </source>
</evidence>
<dbReference type="SUPFAM" id="SSF56204">
    <property type="entry name" value="Hect, E3 ligase catalytic domain"/>
    <property type="match status" value="1"/>
</dbReference>
<reference evidence="9" key="2">
    <citation type="submission" date="2023-05" db="EMBL/GenBank/DDBJ databases">
        <authorList>
            <consortium name="Lawrence Berkeley National Laboratory"/>
            <person name="Steindorff A."/>
            <person name="Hensen N."/>
            <person name="Bonometti L."/>
            <person name="Westerberg I."/>
            <person name="Brannstrom I.O."/>
            <person name="Guillou S."/>
            <person name="Cros-Aarteil S."/>
            <person name="Calhoun S."/>
            <person name="Haridas S."/>
            <person name="Kuo A."/>
            <person name="Mondo S."/>
            <person name="Pangilinan J."/>
            <person name="Riley R."/>
            <person name="Labutti K."/>
            <person name="Andreopoulos B."/>
            <person name="Lipzen A."/>
            <person name="Chen C."/>
            <person name="Yanf M."/>
            <person name="Daum C."/>
            <person name="Ng V."/>
            <person name="Clum A."/>
            <person name="Ohm R."/>
            <person name="Martin F."/>
            <person name="Silar P."/>
            <person name="Natvig D."/>
            <person name="Lalanne C."/>
            <person name="Gautier V."/>
            <person name="Ament-Velasquez S.L."/>
            <person name="Kruys A."/>
            <person name="Hutchinson M.I."/>
            <person name="Powell A.J."/>
            <person name="Barry K."/>
            <person name="Miller A.N."/>
            <person name="Grigoriev I.V."/>
            <person name="Debuchy R."/>
            <person name="Gladieux P."/>
            <person name="Thoren M.H."/>
            <person name="Johannesson H."/>
        </authorList>
    </citation>
    <scope>NUCLEOTIDE SEQUENCE</scope>
    <source>
        <strain evidence="9">PSN309</strain>
    </source>
</reference>
<feature type="active site" description="Glycyl thioester intermediate" evidence="6">
    <location>
        <position position="1124"/>
    </location>
</feature>
<name>A0AAN6WWQ0_9PEZI</name>
<proteinExistence type="predicted"/>
<evidence type="ECO:0000313" key="10">
    <source>
        <dbReference type="Proteomes" id="UP001302126"/>
    </source>
</evidence>
<dbReference type="GO" id="GO:0006511">
    <property type="term" value="P:ubiquitin-dependent protein catabolic process"/>
    <property type="evidence" value="ECO:0007669"/>
    <property type="project" value="TreeGrafter"/>
</dbReference>
<keyword evidence="4" id="KW-0808">Transferase</keyword>
<evidence type="ECO:0000256" key="2">
    <source>
        <dbReference type="ARBA" id="ARBA00004906"/>
    </source>
</evidence>
<dbReference type="Gene3D" id="3.90.1750.10">
    <property type="entry name" value="Hect, E3 ligase catalytic domains"/>
    <property type="match status" value="1"/>
</dbReference>
<dbReference type="CDD" id="cd00078">
    <property type="entry name" value="HECTc"/>
    <property type="match status" value="1"/>
</dbReference>
<dbReference type="FunFam" id="3.30.2410.10:FF:000017">
    <property type="entry name" value="E3 ubiquitin-protein ligase UPL7"/>
    <property type="match status" value="1"/>
</dbReference>
<comment type="caution">
    <text evidence="9">The sequence shown here is derived from an EMBL/GenBank/DDBJ whole genome shotgun (WGS) entry which is preliminary data.</text>
</comment>
<feature type="compositionally biased region" description="Basic and acidic residues" evidence="7">
    <location>
        <begin position="42"/>
        <end position="53"/>
    </location>
</feature>
<dbReference type="EC" id="2.3.2.26" evidence="3"/>
<evidence type="ECO:0000259" key="8">
    <source>
        <dbReference type="PROSITE" id="PS50237"/>
    </source>
</evidence>
<dbReference type="PROSITE" id="PS50237">
    <property type="entry name" value="HECT"/>
    <property type="match status" value="1"/>
</dbReference>
<feature type="domain" description="HECT" evidence="8">
    <location>
        <begin position="782"/>
        <end position="1156"/>
    </location>
</feature>
<feature type="region of interest" description="Disordered" evidence="7">
    <location>
        <begin position="1"/>
        <end position="53"/>
    </location>
</feature>
<dbReference type="PROSITE" id="PS50096">
    <property type="entry name" value="IQ"/>
    <property type="match status" value="1"/>
</dbReference>
<feature type="region of interest" description="Disordered" evidence="7">
    <location>
        <begin position="629"/>
        <end position="652"/>
    </location>
</feature>
<dbReference type="InterPro" id="IPR044611">
    <property type="entry name" value="E3A/B/C-like"/>
</dbReference>
<keyword evidence="5 6" id="KW-0833">Ubl conjugation pathway</keyword>
<feature type="compositionally biased region" description="Low complexity" evidence="7">
    <location>
        <begin position="27"/>
        <end position="41"/>
    </location>
</feature>
<dbReference type="InterPro" id="IPR000569">
    <property type="entry name" value="HECT_dom"/>
</dbReference>
<comment type="catalytic activity">
    <reaction evidence="1">
        <text>S-ubiquitinyl-[E2 ubiquitin-conjugating enzyme]-L-cysteine + [acceptor protein]-L-lysine = [E2 ubiquitin-conjugating enzyme]-L-cysteine + N(6)-ubiquitinyl-[acceptor protein]-L-lysine.</text>
        <dbReference type="EC" id="2.3.2.26"/>
    </reaction>
</comment>
<feature type="compositionally biased region" description="Acidic residues" evidence="7">
    <location>
        <begin position="636"/>
        <end position="652"/>
    </location>
</feature>
<dbReference type="GO" id="GO:0000209">
    <property type="term" value="P:protein polyubiquitination"/>
    <property type="evidence" value="ECO:0007669"/>
    <property type="project" value="InterPro"/>
</dbReference>
<protein>
    <recommendedName>
        <fullName evidence="3">HECT-type E3 ubiquitin transferase</fullName>
        <ecNumber evidence="3">2.3.2.26</ecNumber>
    </recommendedName>
</protein>
<organism evidence="9 10">
    <name type="scientific">Podospora australis</name>
    <dbReference type="NCBI Taxonomy" id="1536484"/>
    <lineage>
        <taxon>Eukaryota</taxon>
        <taxon>Fungi</taxon>
        <taxon>Dikarya</taxon>
        <taxon>Ascomycota</taxon>
        <taxon>Pezizomycotina</taxon>
        <taxon>Sordariomycetes</taxon>
        <taxon>Sordariomycetidae</taxon>
        <taxon>Sordariales</taxon>
        <taxon>Podosporaceae</taxon>
        <taxon>Podospora</taxon>
    </lineage>
</organism>
<comment type="pathway">
    <text evidence="2">Protein modification; protein ubiquitination.</text>
</comment>
<dbReference type="Gene3D" id="3.30.2410.10">
    <property type="entry name" value="Hect, E3 ligase catalytic domain"/>
    <property type="match status" value="1"/>
</dbReference>
<evidence type="ECO:0000256" key="4">
    <source>
        <dbReference type="ARBA" id="ARBA00022679"/>
    </source>
</evidence>
<evidence type="ECO:0000256" key="1">
    <source>
        <dbReference type="ARBA" id="ARBA00000885"/>
    </source>
</evidence>
<reference evidence="9" key="1">
    <citation type="journal article" date="2023" name="Mol. Phylogenet. Evol.">
        <title>Genome-scale phylogeny and comparative genomics of the fungal order Sordariales.</title>
        <authorList>
            <person name="Hensen N."/>
            <person name="Bonometti L."/>
            <person name="Westerberg I."/>
            <person name="Brannstrom I.O."/>
            <person name="Guillou S."/>
            <person name="Cros-Aarteil S."/>
            <person name="Calhoun S."/>
            <person name="Haridas S."/>
            <person name="Kuo A."/>
            <person name="Mondo S."/>
            <person name="Pangilinan J."/>
            <person name="Riley R."/>
            <person name="LaButti K."/>
            <person name="Andreopoulos B."/>
            <person name="Lipzen A."/>
            <person name="Chen C."/>
            <person name="Yan M."/>
            <person name="Daum C."/>
            <person name="Ng V."/>
            <person name="Clum A."/>
            <person name="Steindorff A."/>
            <person name="Ohm R.A."/>
            <person name="Martin F."/>
            <person name="Silar P."/>
            <person name="Natvig D.O."/>
            <person name="Lalanne C."/>
            <person name="Gautier V."/>
            <person name="Ament-Velasquez S.L."/>
            <person name="Kruys A."/>
            <person name="Hutchinson M.I."/>
            <person name="Powell A.J."/>
            <person name="Barry K."/>
            <person name="Miller A.N."/>
            <person name="Grigoriev I.V."/>
            <person name="Debuchy R."/>
            <person name="Gladieux P."/>
            <person name="Hiltunen Thoren M."/>
            <person name="Johannesson H."/>
        </authorList>
    </citation>
    <scope>NUCLEOTIDE SEQUENCE</scope>
    <source>
        <strain evidence="9">PSN309</strain>
    </source>
</reference>
<dbReference type="SMART" id="SM00119">
    <property type="entry name" value="HECTc"/>
    <property type="match status" value="1"/>
</dbReference>
<dbReference type="Gene3D" id="3.30.2160.10">
    <property type="entry name" value="Hect, E3 ligase catalytic domain"/>
    <property type="match status" value="1"/>
</dbReference>
<evidence type="ECO:0000256" key="7">
    <source>
        <dbReference type="SAM" id="MobiDB-lite"/>
    </source>
</evidence>
<dbReference type="PANTHER" id="PTHR45700">
    <property type="entry name" value="UBIQUITIN-PROTEIN LIGASE E3C"/>
    <property type="match status" value="1"/>
</dbReference>